<dbReference type="Gene3D" id="3.40.190.10">
    <property type="entry name" value="Periplasmic binding protein-like II"/>
    <property type="match status" value="2"/>
</dbReference>
<dbReference type="Pfam" id="PF03466">
    <property type="entry name" value="LysR_substrate"/>
    <property type="match status" value="1"/>
</dbReference>
<gene>
    <name evidence="6" type="ORF">PZ740_07045</name>
</gene>
<evidence type="ECO:0000256" key="2">
    <source>
        <dbReference type="ARBA" id="ARBA00023015"/>
    </source>
</evidence>
<dbReference type="EMBL" id="JARGEQ010000073">
    <property type="protein sequence ID" value="MDF1586137.1"/>
    <property type="molecule type" value="Genomic_DNA"/>
</dbReference>
<dbReference type="GO" id="GO:0003700">
    <property type="term" value="F:DNA-binding transcription factor activity"/>
    <property type="evidence" value="ECO:0007669"/>
    <property type="project" value="InterPro"/>
</dbReference>
<dbReference type="InterPro" id="IPR036390">
    <property type="entry name" value="WH_DNA-bd_sf"/>
</dbReference>
<dbReference type="InterPro" id="IPR000847">
    <property type="entry name" value="LysR_HTH_N"/>
</dbReference>
<comment type="caution">
    <text evidence="6">The sequence shown here is derived from an EMBL/GenBank/DDBJ whole genome shotgun (WGS) entry which is preliminary data.</text>
</comment>
<dbReference type="SUPFAM" id="SSF46785">
    <property type="entry name" value="Winged helix' DNA-binding domain"/>
    <property type="match status" value="1"/>
</dbReference>
<dbReference type="GO" id="GO:0000976">
    <property type="term" value="F:transcription cis-regulatory region binding"/>
    <property type="evidence" value="ECO:0007669"/>
    <property type="project" value="TreeGrafter"/>
</dbReference>
<dbReference type="Proteomes" id="UP001301140">
    <property type="component" value="Unassembled WGS sequence"/>
</dbReference>
<dbReference type="PANTHER" id="PTHR30126:SF21">
    <property type="entry name" value="TRANSCRIPTIONAL REGULATOR-RELATED"/>
    <property type="match status" value="1"/>
</dbReference>
<proteinExistence type="inferred from homology"/>
<evidence type="ECO:0000256" key="1">
    <source>
        <dbReference type="ARBA" id="ARBA00009437"/>
    </source>
</evidence>
<comment type="similarity">
    <text evidence="1">Belongs to the LysR transcriptional regulatory family.</text>
</comment>
<dbReference type="RefSeq" id="WP_327788553.1">
    <property type="nucleotide sequence ID" value="NZ_JARGEQ010000073.1"/>
</dbReference>
<protein>
    <submittedName>
        <fullName evidence="6">LysR family transcriptional regulator</fullName>
    </submittedName>
</protein>
<accession>A0AAP3XR13</accession>
<dbReference type="CDD" id="cd05466">
    <property type="entry name" value="PBP2_LTTR_substrate"/>
    <property type="match status" value="1"/>
</dbReference>
<dbReference type="PANTHER" id="PTHR30126">
    <property type="entry name" value="HTH-TYPE TRANSCRIPTIONAL REGULATOR"/>
    <property type="match status" value="1"/>
</dbReference>
<organism evidence="6 7">
    <name type="scientific">Marinimicrococcus flavescens</name>
    <dbReference type="NCBI Taxonomy" id="3031815"/>
    <lineage>
        <taxon>Bacteria</taxon>
        <taxon>Pseudomonadati</taxon>
        <taxon>Pseudomonadota</taxon>
        <taxon>Alphaproteobacteria</taxon>
        <taxon>Geminicoccales</taxon>
        <taxon>Geminicoccaceae</taxon>
        <taxon>Marinimicrococcus</taxon>
    </lineage>
</organism>
<dbReference type="SUPFAM" id="SSF53850">
    <property type="entry name" value="Periplasmic binding protein-like II"/>
    <property type="match status" value="1"/>
</dbReference>
<sequence length="288" mass="31432">MDTELARTFLTVLAAGSFIGAAELLHVSQSTVSARIRALEEQLGCSLFVRNKAGTRLTAAGRQFHKHAAVLVRTVEQARQDAGTPSGFDGVLTVGGRFGLWEELLLAWLPLMRRAAPGILLRAEIGFEEELMRGLLEGRLDIAVMYTPQSRPGLAVERLLEERLVLVASEPEAPPAPARDYVLVDWGPEFLAQHNVFFPAFSGAGLMVNIGWLGLQHIRRHGGSGYFPLRLVADELRRGRLHRVPDAPEFRLPAYLVHPEEPADAALDAALGLMRGLAASGHAEEEEA</sequence>
<dbReference type="InterPro" id="IPR005119">
    <property type="entry name" value="LysR_subst-bd"/>
</dbReference>
<evidence type="ECO:0000313" key="6">
    <source>
        <dbReference type="EMBL" id="MDF1586137.1"/>
    </source>
</evidence>
<name>A0AAP3XR13_9PROT</name>
<dbReference type="InterPro" id="IPR036388">
    <property type="entry name" value="WH-like_DNA-bd_sf"/>
</dbReference>
<keyword evidence="2" id="KW-0805">Transcription regulation</keyword>
<dbReference type="Gene3D" id="1.10.10.10">
    <property type="entry name" value="Winged helix-like DNA-binding domain superfamily/Winged helix DNA-binding domain"/>
    <property type="match status" value="1"/>
</dbReference>
<dbReference type="FunFam" id="1.10.10.10:FF:000001">
    <property type="entry name" value="LysR family transcriptional regulator"/>
    <property type="match status" value="1"/>
</dbReference>
<evidence type="ECO:0000313" key="7">
    <source>
        <dbReference type="Proteomes" id="UP001301140"/>
    </source>
</evidence>
<dbReference type="PROSITE" id="PS50931">
    <property type="entry name" value="HTH_LYSR"/>
    <property type="match status" value="1"/>
</dbReference>
<dbReference type="PRINTS" id="PR00039">
    <property type="entry name" value="HTHLYSR"/>
</dbReference>
<dbReference type="AlphaFoldDB" id="A0AAP3XR13"/>
<dbReference type="Pfam" id="PF00126">
    <property type="entry name" value="HTH_1"/>
    <property type="match status" value="1"/>
</dbReference>
<evidence type="ECO:0000256" key="4">
    <source>
        <dbReference type="ARBA" id="ARBA00023163"/>
    </source>
</evidence>
<feature type="domain" description="HTH lysR-type" evidence="5">
    <location>
        <begin position="1"/>
        <end position="58"/>
    </location>
</feature>
<keyword evidence="4" id="KW-0804">Transcription</keyword>
<evidence type="ECO:0000256" key="3">
    <source>
        <dbReference type="ARBA" id="ARBA00023125"/>
    </source>
</evidence>
<keyword evidence="3" id="KW-0238">DNA-binding</keyword>
<keyword evidence="7" id="KW-1185">Reference proteome</keyword>
<evidence type="ECO:0000259" key="5">
    <source>
        <dbReference type="PROSITE" id="PS50931"/>
    </source>
</evidence>
<reference evidence="6 7" key="1">
    <citation type="submission" date="2023-03" db="EMBL/GenBank/DDBJ databases">
        <title>YIM 152171 draft genome.</title>
        <authorList>
            <person name="Yang Z."/>
        </authorList>
    </citation>
    <scope>NUCLEOTIDE SEQUENCE [LARGE SCALE GENOMIC DNA]</scope>
    <source>
        <strain evidence="6 7">YIM 152171</strain>
    </source>
</reference>